<feature type="transmembrane region" description="Helical" evidence="21">
    <location>
        <begin position="165"/>
        <end position="189"/>
    </location>
</feature>
<dbReference type="InterPro" id="IPR001925">
    <property type="entry name" value="Porin_Euk"/>
</dbReference>
<dbReference type="PROSITE" id="PS50294">
    <property type="entry name" value="WD_REPEATS_REGION"/>
    <property type="match status" value="3"/>
</dbReference>
<feature type="transmembrane region" description="Helical" evidence="21">
    <location>
        <begin position="88"/>
        <end position="106"/>
    </location>
</feature>
<keyword evidence="11" id="KW-1000">Mitochondrion outer membrane</keyword>
<evidence type="ECO:0000256" key="10">
    <source>
        <dbReference type="ARBA" id="ARBA00022737"/>
    </source>
</evidence>
<feature type="compositionally biased region" description="Basic residues" evidence="20">
    <location>
        <begin position="1294"/>
        <end position="1308"/>
    </location>
</feature>
<feature type="repeat" description="WD" evidence="19">
    <location>
        <begin position="564"/>
        <end position="605"/>
    </location>
</feature>
<evidence type="ECO:0000256" key="3">
    <source>
        <dbReference type="ARBA" id="ARBA00005999"/>
    </source>
</evidence>
<evidence type="ECO:0000256" key="11">
    <source>
        <dbReference type="ARBA" id="ARBA00022787"/>
    </source>
</evidence>
<dbReference type="PROSITE" id="PS50922">
    <property type="entry name" value="TLC"/>
    <property type="match status" value="1"/>
</dbReference>
<dbReference type="InterPro" id="IPR016447">
    <property type="entry name" value="Translocation_assoc_membrane"/>
</dbReference>
<dbReference type="InterPro" id="IPR015943">
    <property type="entry name" value="WD40/YVTN_repeat-like_dom_sf"/>
</dbReference>
<dbReference type="Gene3D" id="3.30.2130.30">
    <property type="match status" value="1"/>
</dbReference>
<evidence type="ECO:0000256" key="14">
    <source>
        <dbReference type="ARBA" id="ARBA00023065"/>
    </source>
</evidence>
<dbReference type="InterPro" id="IPR036322">
    <property type="entry name" value="WD40_repeat_dom_sf"/>
</dbReference>
<comment type="subcellular location">
    <subcellularLocation>
        <location evidence="1">Membrane</location>
        <topology evidence="1">Multi-pass membrane protein</topology>
    </subcellularLocation>
    <subcellularLocation>
        <location evidence="2">Mitochondrion outer membrane</location>
    </subcellularLocation>
</comment>
<protein>
    <recommendedName>
        <fullName evidence="22">TLC domain-containing protein</fullName>
    </recommendedName>
</protein>
<dbReference type="GO" id="GO:0015288">
    <property type="term" value="F:porin activity"/>
    <property type="evidence" value="ECO:0007669"/>
    <property type="project" value="UniProtKB-KW"/>
</dbReference>
<keyword evidence="17 18" id="KW-0472">Membrane</keyword>
<feature type="repeat" description="WD" evidence="19">
    <location>
        <begin position="478"/>
        <end position="521"/>
    </location>
</feature>
<feature type="transmembrane region" description="Helical" evidence="21">
    <location>
        <begin position="258"/>
        <end position="281"/>
    </location>
</feature>
<dbReference type="Gene3D" id="3.40.50.150">
    <property type="entry name" value="Vaccinia Virus protein VP39"/>
    <property type="match status" value="1"/>
</dbReference>
<evidence type="ECO:0000256" key="17">
    <source>
        <dbReference type="ARBA" id="ARBA00023136"/>
    </source>
</evidence>
<keyword evidence="10" id="KW-0677">Repeat</keyword>
<keyword evidence="5" id="KW-0813">Transport</keyword>
<evidence type="ECO:0000256" key="12">
    <source>
        <dbReference type="ARBA" id="ARBA00022927"/>
    </source>
</evidence>
<dbReference type="GO" id="GO:0006616">
    <property type="term" value="P:SRP-dependent cotranslational protein targeting to membrane, translocation"/>
    <property type="evidence" value="ECO:0007669"/>
    <property type="project" value="InterPro"/>
</dbReference>
<feature type="transmembrane region" description="Helical" evidence="21">
    <location>
        <begin position="32"/>
        <end position="54"/>
    </location>
</feature>
<dbReference type="SMART" id="SM00724">
    <property type="entry name" value="TLC"/>
    <property type="match status" value="1"/>
</dbReference>
<evidence type="ECO:0000313" key="23">
    <source>
        <dbReference type="EMBL" id="KAF6213436.1"/>
    </source>
</evidence>
<dbReference type="SUPFAM" id="SSF53335">
    <property type="entry name" value="S-adenosyl-L-methionine-dependent methyltransferases"/>
    <property type="match status" value="1"/>
</dbReference>
<feature type="region of interest" description="Disordered" evidence="20">
    <location>
        <begin position="926"/>
        <end position="981"/>
    </location>
</feature>
<dbReference type="GO" id="GO:0046930">
    <property type="term" value="C:pore complex"/>
    <property type="evidence" value="ECO:0007669"/>
    <property type="project" value="UniProtKB-KW"/>
</dbReference>
<feature type="transmembrane region" description="Helical" evidence="21">
    <location>
        <begin position="127"/>
        <end position="145"/>
    </location>
</feature>
<dbReference type="Pfam" id="PF01170">
    <property type="entry name" value="UPF0020"/>
    <property type="match status" value="1"/>
</dbReference>
<dbReference type="GO" id="GO:0032259">
    <property type="term" value="P:methylation"/>
    <property type="evidence" value="ECO:0007669"/>
    <property type="project" value="UniProtKB-KW"/>
</dbReference>
<feature type="repeat" description="WD" evidence="19">
    <location>
        <begin position="522"/>
        <end position="563"/>
    </location>
</feature>
<dbReference type="Gene3D" id="2.40.160.10">
    <property type="entry name" value="Porin"/>
    <property type="match status" value="1"/>
</dbReference>
<evidence type="ECO:0000256" key="9">
    <source>
        <dbReference type="ARBA" id="ARBA00022692"/>
    </source>
</evidence>
<sequence>MPPTMAFKGRKSTNKNPPFFSHEFVIQNHADIVSCAALLFVVGLMIQATTPYAYMFIALHHNVTSEAPVQEASAIRYTYGLKDLCVTFFYFLICVVIHAIIQEYVLDKISRKLHLSKVKHSNFNESGQLFFFYAMSIFWGGHIILKENFLLNISSLWDGYPHTEMSFMFKFFYIIQIAYWLHTFPELYFQKVKKEEMFDRVAYAIVALIYISALYVLNFNRVGVCLLVIHYISEEFFHIARLIDFVDKEEKGRKVGHMAWHVAFVLARLGSVMLSVLTFWFGLSSQEQVAAWGDFNTPTVRIGALAAVVLLQVYLMFNFITDLLRQIRETQPTTVKKLPAKKPQQNKKKESKKEKNKEYDELPEVDQNTKKSLKQKKIRLTTYSPNKYLLGMKLVKILVRYFPPGLGLEYIQNGETKKKMVDLFQLKESTDVEALADHLMKKERLLTKGTRPYLLLTLSRLRSKLKDDVRHKFYHHRTMEHILPITNVRFNKDGTNDRIISASFDKTAMIWDGESGEKLSTLWGHTEEVVVVQYDYNNQCVATGSMDHTGKIFDLPTGIELWVIDGHTDALVAVEFSADGNLLLSGSFDSNVFLWDTRTHSKIESLTGHQDSISRCLFNYDTTLVATGSVDRTAKIWDRRNLKEPFHLEHEDELISEAKASKDVITLEATVITGFELQAADECKEKCKPVNVVRGKGRIFFNIKKDSYPSVFKLRAVDNLFVVSEAFDTLPFTLKKEEDEEIIKDLVSKVDWAKHVPQWAELTGFKGVLFPKCAKSDLNEPLGDIEPVCQRCLATLKTPENVPSDGVTGVESGTNPLIAVEDHSSTQPTDNSDEKESSSVLDIDGSKLKTKTESDDEACFYSAEEDCSEPDINVKEVKDSNIEATPVQNDEVSESHDSIVLVEEQQMDDAEEEKLVKDLCQKSEMLSVSDPIESSESVEQTQEDGENSKKGKKLNYWQRRREEQKEGKGRKKVAKPPPKPYIDDGILKFRATCYRSGRKHSFDSNDAAMHFGGRLNDDFHWTVDLTRWDINVVLVIEERSGYVTLGLTKESFHRRNISSFGPTTLRSTLCYSLIRYAEPRTGDIVIDPLCGGGSISIEGAKGFPKTFNICGDINEKCVERTKENMLFNTKTEPLNMDAFRWNAKALPLRDQSVDLVVTDLPFGLRMGKWRDNNTLYDAVLHELARVVRSGSGRAALLTYDKAAMIKALRKHHNLWREIRSVLVNHGGIRCVVFLLLRKALVPEEEPHSVEQDSFGEKVDNEENDVIDREPAENDLQQSVLAKSEGAFDDEKQPPKPRKKSNRNRKRGDRKIAAERKQQDEKTSSNPSVGARLAAAEGNGHVQVWDVRKNADLLYCLSGHTCEVSKVCFSPGGGQLLTASSDGTARIWSARDGKALQLLDGHTDEEVSRVLFCFFPVILIFTEAVGTTSSAFEGTSGVWYHFVINGTSRWRETDAHSSKTNFSSRGQILSDPEDDVFSVIAMAPPFYADLGKNARDVFGKGYHFGLLKLDVKTKTNTGVEFSIGGVQNLETKNVVGSLETKYKFKEYGVTFTEKWNTDNVLATEVAVADFCDGAKMSLDTSFIPHKGDKTLRLKGEFKNDTCAMNLESDFKSGGPLVRGGAVLGYGGWLCGYATAFDVSKSKLTENKVTMGFITKDFILNTVINDGRVFSGSIYHKVNSKLETGVQISWASDNNSTDFGIGCKYNLDSDAALRFKVNNQSLLGIGYSQKLREGVTISLSSQINGKNFKEGGHNVGLSLELEA</sequence>
<reference evidence="23" key="1">
    <citation type="journal article" date="2021" name="Mol. Ecol. Resour.">
        <title>Apolygus lucorum genome provides insights into omnivorousness and mesophyll feeding.</title>
        <authorList>
            <person name="Liu Y."/>
            <person name="Liu H."/>
            <person name="Wang H."/>
            <person name="Huang T."/>
            <person name="Liu B."/>
            <person name="Yang B."/>
            <person name="Yin L."/>
            <person name="Li B."/>
            <person name="Zhang Y."/>
            <person name="Zhang S."/>
            <person name="Jiang F."/>
            <person name="Zhang X."/>
            <person name="Ren Y."/>
            <person name="Wang B."/>
            <person name="Wang S."/>
            <person name="Lu Y."/>
            <person name="Wu K."/>
            <person name="Fan W."/>
            <person name="Wang G."/>
        </authorList>
    </citation>
    <scope>NUCLEOTIDE SEQUENCE</scope>
    <source>
        <strain evidence="23">12Hb</strain>
    </source>
</reference>
<evidence type="ECO:0000256" key="20">
    <source>
        <dbReference type="SAM" id="MobiDB-lite"/>
    </source>
</evidence>
<dbReference type="InterPro" id="IPR029063">
    <property type="entry name" value="SAM-dependent_MTases_sf"/>
</dbReference>
<dbReference type="PANTHER" id="PTHR12371">
    <property type="entry name" value="TRANSLOCATION ASSOCIATED MEMBRANE PROTEIN"/>
    <property type="match status" value="1"/>
</dbReference>
<dbReference type="InterPro" id="IPR023614">
    <property type="entry name" value="Porin_dom_sf"/>
</dbReference>
<dbReference type="GO" id="GO:0005789">
    <property type="term" value="C:endoplasmic reticulum membrane"/>
    <property type="evidence" value="ECO:0007669"/>
    <property type="project" value="TreeGrafter"/>
</dbReference>
<dbReference type="CDD" id="cd07306">
    <property type="entry name" value="Porin3_VDAC"/>
    <property type="match status" value="1"/>
</dbReference>
<name>A0A8S9XZB2_APOLU</name>
<dbReference type="PROSITE" id="PS50082">
    <property type="entry name" value="WD_REPEATS_2"/>
    <property type="match status" value="5"/>
</dbReference>
<comment type="similarity">
    <text evidence="3">Belongs to the TRAM family.</text>
</comment>
<dbReference type="GO" id="GO:0045048">
    <property type="term" value="P:protein insertion into ER membrane"/>
    <property type="evidence" value="ECO:0007669"/>
    <property type="project" value="TreeGrafter"/>
</dbReference>
<feature type="compositionally biased region" description="Basic and acidic residues" evidence="20">
    <location>
        <begin position="347"/>
        <end position="360"/>
    </location>
</feature>
<feature type="compositionally biased region" description="Basic and acidic residues" evidence="20">
    <location>
        <begin position="1309"/>
        <end position="1322"/>
    </location>
</feature>
<dbReference type="Pfam" id="PF03798">
    <property type="entry name" value="TRAM_LAG1_CLN8"/>
    <property type="match status" value="1"/>
</dbReference>
<keyword evidence="7 19" id="KW-0853">WD repeat</keyword>
<dbReference type="PROSITE" id="PS00678">
    <property type="entry name" value="WD_REPEATS_1"/>
    <property type="match status" value="1"/>
</dbReference>
<comment type="caution">
    <text evidence="23">The sequence shown here is derived from an EMBL/GenBank/DDBJ whole genome shotgun (WGS) entry which is preliminary data.</text>
</comment>
<accession>A0A8S9XZB2</accession>
<dbReference type="SMART" id="SM00320">
    <property type="entry name" value="WD40"/>
    <property type="match status" value="5"/>
</dbReference>
<feature type="domain" description="TLC" evidence="22">
    <location>
        <begin position="121"/>
        <end position="328"/>
    </location>
</feature>
<dbReference type="GO" id="GO:0005741">
    <property type="term" value="C:mitochondrial outer membrane"/>
    <property type="evidence" value="ECO:0007669"/>
    <property type="project" value="UniProtKB-SubCell"/>
</dbReference>
<organism evidence="23 24">
    <name type="scientific">Apolygus lucorum</name>
    <name type="common">Small green plant bug</name>
    <name type="synonym">Lygocoris lucorum</name>
    <dbReference type="NCBI Taxonomy" id="248454"/>
    <lineage>
        <taxon>Eukaryota</taxon>
        <taxon>Metazoa</taxon>
        <taxon>Ecdysozoa</taxon>
        <taxon>Arthropoda</taxon>
        <taxon>Hexapoda</taxon>
        <taxon>Insecta</taxon>
        <taxon>Pterygota</taxon>
        <taxon>Neoptera</taxon>
        <taxon>Paraneoptera</taxon>
        <taxon>Hemiptera</taxon>
        <taxon>Heteroptera</taxon>
        <taxon>Panheteroptera</taxon>
        <taxon>Cimicomorpha</taxon>
        <taxon>Miridae</taxon>
        <taxon>Mirini</taxon>
        <taxon>Apolygus</taxon>
    </lineage>
</organism>
<dbReference type="FunFam" id="2.40.160.10:FF:000001">
    <property type="entry name" value="Voltage-dependent anion-selective channel protein 2"/>
    <property type="match status" value="1"/>
</dbReference>
<keyword evidence="12" id="KW-0653">Protein transport</keyword>
<evidence type="ECO:0000256" key="2">
    <source>
        <dbReference type="ARBA" id="ARBA00004294"/>
    </source>
</evidence>
<evidence type="ECO:0000256" key="4">
    <source>
        <dbReference type="ARBA" id="ARBA00007780"/>
    </source>
</evidence>
<dbReference type="Pfam" id="PF00400">
    <property type="entry name" value="WD40"/>
    <property type="match status" value="5"/>
</dbReference>
<dbReference type="PANTHER" id="PTHR12371:SF11">
    <property type="entry name" value="TRANSLOCATING CHAIN-ASSOCIATED MEMBRANE PROTEIN"/>
    <property type="match status" value="1"/>
</dbReference>
<dbReference type="GO" id="GO:0043527">
    <property type="term" value="C:tRNA methyltransferase complex"/>
    <property type="evidence" value="ECO:0007669"/>
    <property type="project" value="UniProtKB-ARBA"/>
</dbReference>
<gene>
    <name evidence="23" type="ORF">GE061_011155</name>
</gene>
<comment type="similarity">
    <text evidence="4">Belongs to the eukaryotic mitochondrial porin family.</text>
</comment>
<keyword evidence="6" id="KW-1134">Transmembrane beta strand</keyword>
<dbReference type="InterPro" id="IPR019775">
    <property type="entry name" value="WD40_repeat_CS"/>
</dbReference>
<proteinExistence type="inferred from homology"/>
<evidence type="ECO:0000256" key="1">
    <source>
        <dbReference type="ARBA" id="ARBA00004141"/>
    </source>
</evidence>
<dbReference type="InterPro" id="IPR000241">
    <property type="entry name" value="RlmKL-like_Mtase"/>
</dbReference>
<dbReference type="OrthoDB" id="3053196at2759"/>
<evidence type="ECO:0000313" key="24">
    <source>
        <dbReference type="Proteomes" id="UP000466442"/>
    </source>
</evidence>
<evidence type="ECO:0000256" key="15">
    <source>
        <dbReference type="ARBA" id="ARBA00023114"/>
    </source>
</evidence>
<keyword evidence="8" id="KW-0808">Transferase</keyword>
<keyword evidence="13 21" id="KW-1133">Transmembrane helix</keyword>
<feature type="region of interest" description="Disordered" evidence="20">
    <location>
        <begin position="334"/>
        <end position="367"/>
    </location>
</feature>
<evidence type="ECO:0000256" key="7">
    <source>
        <dbReference type="ARBA" id="ARBA00022574"/>
    </source>
</evidence>
<keyword evidence="14" id="KW-0406">Ion transport</keyword>
<dbReference type="GO" id="GO:0008173">
    <property type="term" value="F:RNA methyltransferase activity"/>
    <property type="evidence" value="ECO:0007669"/>
    <property type="project" value="UniProtKB-ARBA"/>
</dbReference>
<feature type="transmembrane region" description="Helical" evidence="21">
    <location>
        <begin position="302"/>
        <end position="320"/>
    </location>
</feature>
<dbReference type="Gene3D" id="2.130.10.10">
    <property type="entry name" value="YVTN repeat-like/Quinoprotein amine dehydrogenase"/>
    <property type="match status" value="3"/>
</dbReference>
<feature type="region of interest" description="Disordered" evidence="20">
    <location>
        <begin position="1282"/>
        <end position="1328"/>
    </location>
</feature>
<dbReference type="GO" id="GO:0003723">
    <property type="term" value="F:RNA binding"/>
    <property type="evidence" value="ECO:0007669"/>
    <property type="project" value="InterPro"/>
</dbReference>
<feature type="transmembrane region" description="Helical" evidence="21">
    <location>
        <begin position="201"/>
        <end position="217"/>
    </location>
</feature>
<dbReference type="EMBL" id="WIXP02000003">
    <property type="protein sequence ID" value="KAF6213436.1"/>
    <property type="molecule type" value="Genomic_DNA"/>
</dbReference>
<evidence type="ECO:0000256" key="16">
    <source>
        <dbReference type="ARBA" id="ARBA00023128"/>
    </source>
</evidence>
<dbReference type="GO" id="GO:0008308">
    <property type="term" value="F:voltage-gated monoatomic anion channel activity"/>
    <property type="evidence" value="ECO:0007669"/>
    <property type="project" value="InterPro"/>
</dbReference>
<dbReference type="InterPro" id="IPR001680">
    <property type="entry name" value="WD40_rpt"/>
</dbReference>
<keyword evidence="24" id="KW-1185">Reference proteome</keyword>
<dbReference type="Pfam" id="PF01459">
    <property type="entry name" value="Porin_3"/>
    <property type="match status" value="1"/>
</dbReference>
<keyword evidence="16" id="KW-0496">Mitochondrion</keyword>
<evidence type="ECO:0000256" key="6">
    <source>
        <dbReference type="ARBA" id="ARBA00022452"/>
    </source>
</evidence>
<evidence type="ECO:0000256" key="13">
    <source>
        <dbReference type="ARBA" id="ARBA00022989"/>
    </source>
</evidence>
<dbReference type="Proteomes" id="UP000466442">
    <property type="component" value="Unassembled WGS sequence"/>
</dbReference>
<dbReference type="InterPro" id="IPR006634">
    <property type="entry name" value="TLC-dom"/>
</dbReference>
<keyword evidence="8" id="KW-0489">Methyltransferase</keyword>
<dbReference type="InterPro" id="IPR004114">
    <property type="entry name" value="THUMP_dom"/>
</dbReference>
<evidence type="ECO:0000259" key="22">
    <source>
        <dbReference type="PROSITE" id="PS50922"/>
    </source>
</evidence>
<dbReference type="SMART" id="SM00981">
    <property type="entry name" value="THUMP"/>
    <property type="match status" value="1"/>
</dbReference>
<dbReference type="FunFam" id="3.40.50.150:FF:000073">
    <property type="entry name" value="THUMP domain containing 3"/>
    <property type="match status" value="1"/>
</dbReference>
<dbReference type="PRINTS" id="PR00185">
    <property type="entry name" value="EUKARYTPORIN"/>
</dbReference>
<dbReference type="SUPFAM" id="SSF50978">
    <property type="entry name" value="WD40 repeat-like"/>
    <property type="match status" value="2"/>
</dbReference>
<feature type="region of interest" description="Disordered" evidence="20">
    <location>
        <begin position="821"/>
        <end position="849"/>
    </location>
</feature>
<feature type="repeat" description="WD" evidence="19">
    <location>
        <begin position="606"/>
        <end position="638"/>
    </location>
</feature>
<evidence type="ECO:0000256" key="19">
    <source>
        <dbReference type="PROSITE-ProRule" id="PRU00221"/>
    </source>
</evidence>
<dbReference type="InterPro" id="IPR027246">
    <property type="entry name" value="Porin_Euk/Tom40"/>
</dbReference>
<keyword evidence="9 18" id="KW-0812">Transmembrane</keyword>
<evidence type="ECO:0000256" key="21">
    <source>
        <dbReference type="SAM" id="Phobius"/>
    </source>
</evidence>
<feature type="repeat" description="WD" evidence="19">
    <location>
        <begin position="1356"/>
        <end position="1397"/>
    </location>
</feature>
<evidence type="ECO:0000256" key="5">
    <source>
        <dbReference type="ARBA" id="ARBA00022448"/>
    </source>
</evidence>
<keyword evidence="15" id="KW-0626">Porin</keyword>
<dbReference type="CDD" id="cd00200">
    <property type="entry name" value="WD40"/>
    <property type="match status" value="1"/>
</dbReference>
<evidence type="ECO:0000256" key="8">
    <source>
        <dbReference type="ARBA" id="ARBA00022603"/>
    </source>
</evidence>
<evidence type="ECO:0000256" key="18">
    <source>
        <dbReference type="PROSITE-ProRule" id="PRU00205"/>
    </source>
</evidence>
<dbReference type="SUPFAM" id="SSF143437">
    <property type="entry name" value="THUMP domain-like"/>
    <property type="match status" value="1"/>
</dbReference>